<dbReference type="AlphaFoldDB" id="A0A0C2GWB2"/>
<dbReference type="SUPFAM" id="SSF90123">
    <property type="entry name" value="ABC transporter transmembrane region"/>
    <property type="match status" value="1"/>
</dbReference>
<evidence type="ECO:0000313" key="6">
    <source>
        <dbReference type="Proteomes" id="UP000054047"/>
    </source>
</evidence>
<evidence type="ECO:0000256" key="4">
    <source>
        <dbReference type="SAM" id="Phobius"/>
    </source>
</evidence>
<dbReference type="EMBL" id="KN730185">
    <property type="protein sequence ID" value="KIH61371.1"/>
    <property type="molecule type" value="Genomic_DNA"/>
</dbReference>
<keyword evidence="1 4" id="KW-0812">Transmembrane</keyword>
<evidence type="ECO:0000256" key="3">
    <source>
        <dbReference type="ARBA" id="ARBA00023136"/>
    </source>
</evidence>
<dbReference type="Gene3D" id="1.20.1560.10">
    <property type="entry name" value="ABC transporter type 1, transmembrane domain"/>
    <property type="match status" value="1"/>
</dbReference>
<sequence>MWIVGEMVSRLSSDCQIMAATKLSTETQAIIAKANNKAAEALGCMRTVRALATMGYNWNNEIKVHGTLVAVLVYGGHLVMTGRMTSANLITFIFYQRQLDYYIYWLAFEVAGIMDCVGASRKVM</sequence>
<feature type="transmembrane region" description="Helical" evidence="4">
    <location>
        <begin position="101"/>
        <end position="120"/>
    </location>
</feature>
<keyword evidence="6" id="KW-1185">Reference proteome</keyword>
<dbReference type="Proteomes" id="UP000054047">
    <property type="component" value="Unassembled WGS sequence"/>
</dbReference>
<proteinExistence type="predicted"/>
<feature type="transmembrane region" description="Helical" evidence="4">
    <location>
        <begin position="68"/>
        <end position="95"/>
    </location>
</feature>
<dbReference type="OrthoDB" id="6500128at2759"/>
<organism evidence="5 6">
    <name type="scientific">Ancylostoma duodenale</name>
    <dbReference type="NCBI Taxonomy" id="51022"/>
    <lineage>
        <taxon>Eukaryota</taxon>
        <taxon>Metazoa</taxon>
        <taxon>Ecdysozoa</taxon>
        <taxon>Nematoda</taxon>
        <taxon>Chromadorea</taxon>
        <taxon>Rhabditida</taxon>
        <taxon>Rhabditina</taxon>
        <taxon>Rhabditomorpha</taxon>
        <taxon>Strongyloidea</taxon>
        <taxon>Ancylostomatidae</taxon>
        <taxon>Ancylostomatinae</taxon>
        <taxon>Ancylostoma</taxon>
    </lineage>
</organism>
<evidence type="ECO:0000256" key="1">
    <source>
        <dbReference type="ARBA" id="ARBA00022692"/>
    </source>
</evidence>
<evidence type="ECO:0000313" key="5">
    <source>
        <dbReference type="EMBL" id="KIH61371.1"/>
    </source>
</evidence>
<keyword evidence="3 4" id="KW-0472">Membrane</keyword>
<gene>
    <name evidence="5" type="ORF">ANCDUO_08357</name>
</gene>
<name>A0A0C2GWB2_9BILA</name>
<dbReference type="InterPro" id="IPR036640">
    <property type="entry name" value="ABC1_TM_sf"/>
</dbReference>
<dbReference type="GO" id="GO:0005524">
    <property type="term" value="F:ATP binding"/>
    <property type="evidence" value="ECO:0007669"/>
    <property type="project" value="InterPro"/>
</dbReference>
<keyword evidence="2 4" id="KW-1133">Transmembrane helix</keyword>
<evidence type="ECO:0000256" key="2">
    <source>
        <dbReference type="ARBA" id="ARBA00022989"/>
    </source>
</evidence>
<reference evidence="5 6" key="1">
    <citation type="submission" date="2013-12" db="EMBL/GenBank/DDBJ databases">
        <title>Draft genome of the parsitic nematode Ancylostoma duodenale.</title>
        <authorList>
            <person name="Mitreva M."/>
        </authorList>
    </citation>
    <scope>NUCLEOTIDE SEQUENCE [LARGE SCALE GENOMIC DNA]</scope>
    <source>
        <strain evidence="5 6">Zhejiang</strain>
    </source>
</reference>
<accession>A0A0C2GWB2</accession>
<dbReference type="GO" id="GO:0016020">
    <property type="term" value="C:membrane"/>
    <property type="evidence" value="ECO:0007669"/>
    <property type="project" value="InterPro"/>
</dbReference>
<protein>
    <submittedName>
        <fullName evidence="5">Uncharacterized protein</fullName>
    </submittedName>
</protein>